<proteinExistence type="predicted"/>
<name>A0A1H5GEK0_9BRAD</name>
<protein>
    <submittedName>
        <fullName evidence="1">Uncharacterized protein</fullName>
    </submittedName>
</protein>
<dbReference type="Proteomes" id="UP000198992">
    <property type="component" value="Unassembled WGS sequence"/>
</dbReference>
<gene>
    <name evidence="1" type="ORF">SAMN05444164_7061</name>
</gene>
<accession>A0A1H5GEK0</accession>
<sequence length="212" mass="23254">MWSLSGWLEPNDGDVTSIAPTLGSCGGSRWVSSSRSIEKTSTRPLAHVSLGGQDQLVRPAIRNIAAIIGAGRVDRYGVRCCRCDFRLETSGGDDPPSVRLMPERPRNAAARQYPSAGKRRNSSLSAFLLLQATGPRRPVVSFLRVRCMRSWRPFCCGWPGLMRSTASRRLRWQFLRFERSVLAPGLTAFGRPPPGSSYSARAVSSSMNGRLG</sequence>
<evidence type="ECO:0000313" key="2">
    <source>
        <dbReference type="Proteomes" id="UP000198992"/>
    </source>
</evidence>
<dbReference type="EMBL" id="FNTH01000001">
    <property type="protein sequence ID" value="SEE14152.1"/>
    <property type="molecule type" value="Genomic_DNA"/>
</dbReference>
<dbReference type="AlphaFoldDB" id="A0A1H5GEK0"/>
<organism evidence="1 2">
    <name type="scientific">Bradyrhizobium erythrophlei</name>
    <dbReference type="NCBI Taxonomy" id="1437360"/>
    <lineage>
        <taxon>Bacteria</taxon>
        <taxon>Pseudomonadati</taxon>
        <taxon>Pseudomonadota</taxon>
        <taxon>Alphaproteobacteria</taxon>
        <taxon>Hyphomicrobiales</taxon>
        <taxon>Nitrobacteraceae</taxon>
        <taxon>Bradyrhizobium</taxon>
    </lineage>
</organism>
<reference evidence="1 2" key="1">
    <citation type="submission" date="2016-10" db="EMBL/GenBank/DDBJ databases">
        <authorList>
            <person name="de Groot N.N."/>
        </authorList>
    </citation>
    <scope>NUCLEOTIDE SEQUENCE [LARGE SCALE GENOMIC DNA]</scope>
    <source>
        <strain evidence="1 2">MT12</strain>
    </source>
</reference>
<evidence type="ECO:0000313" key="1">
    <source>
        <dbReference type="EMBL" id="SEE14152.1"/>
    </source>
</evidence>